<dbReference type="InterPro" id="IPR008948">
    <property type="entry name" value="L-Aspartase-like"/>
</dbReference>
<dbReference type="STRING" id="526729.SAMN04324258_4100"/>
<dbReference type="PRINTS" id="PR00149">
    <property type="entry name" value="FUMRATELYASE"/>
</dbReference>
<sequence>MTSPAPQSSPSDVQTRVNSRVNLADVTPPIALGPLDGRYRGAVAPLVDHLSEAALNRARIHVEVEWLVTLCNGTQESPGAVVPGAPTLSDDEIAYLRAIPATFGADEIAELAAIERETVHDVKAVEYFIKRRIAAAPEALGETTNLPAASELVHFACTSEDINNLSYALMVQGGVRDVWLTAATALTDQLAELAREHAEVPMLSRTHGQPATPTTMGKELAVLAHRLRRQLRRIDGAEYLGKLNGATGTYGAHTVAVPGADWPAVSKAFVEHLGLVWNPLTTQIESHDWQAEVYADVARFNRILHNLATDVWTYISLGFFTQIPVAGATGSSTMPHKVNPIRFENAEANLEISCSLLDTLSATLVTSRLQRDLTDSTTQRNIGPAFGHSLLAIDNTRRGLKALNVNAALMADDLDHNWEVLGEPVQSAMRAASVAGVEGMENPYERLKELTRGQRVDAARMREFVAGLGLPDDVAARLADLTPASYTGIAAQLVEDYLA</sequence>
<dbReference type="InterPro" id="IPR047136">
    <property type="entry name" value="PurB_bact"/>
</dbReference>
<dbReference type="NCBIfam" id="TIGR00928">
    <property type="entry name" value="purB"/>
    <property type="match status" value="1"/>
</dbReference>
<evidence type="ECO:0000256" key="3">
    <source>
        <dbReference type="ARBA" id="ARBA00008273"/>
    </source>
</evidence>
<dbReference type="InterPro" id="IPR013539">
    <property type="entry name" value="PurB_C"/>
</dbReference>
<keyword evidence="6 13" id="KW-0658">Purine biosynthesis</keyword>
<dbReference type="SUPFAM" id="SSF48557">
    <property type="entry name" value="L-aspartase-like"/>
    <property type="match status" value="1"/>
</dbReference>
<dbReference type="PANTHER" id="PTHR43411">
    <property type="entry name" value="ADENYLOSUCCINATE LYASE"/>
    <property type="match status" value="1"/>
</dbReference>
<dbReference type="GO" id="GO:0006189">
    <property type="term" value="P:'de novo' IMP biosynthetic process"/>
    <property type="evidence" value="ECO:0007669"/>
    <property type="project" value="UniProtKB-UniPathway"/>
</dbReference>
<comment type="pathway">
    <text evidence="2 13">Purine metabolism; AMP biosynthesis via de novo pathway; AMP from IMP: step 2/2.</text>
</comment>
<evidence type="ECO:0000256" key="9">
    <source>
        <dbReference type="ARBA" id="ARBA00025012"/>
    </source>
</evidence>
<organism evidence="16 17">
    <name type="scientific">Krasilnikoviella flava</name>
    <dbReference type="NCBI Taxonomy" id="526729"/>
    <lineage>
        <taxon>Bacteria</taxon>
        <taxon>Bacillati</taxon>
        <taxon>Actinomycetota</taxon>
        <taxon>Actinomycetes</taxon>
        <taxon>Micrococcales</taxon>
        <taxon>Promicromonosporaceae</taxon>
        <taxon>Krasilnikoviella</taxon>
    </lineage>
</organism>
<comment type="catalytic activity">
    <reaction evidence="8">
        <text>(2S)-2-[5-amino-1-(5-phospho-beta-D-ribosyl)imidazole-4-carboxamido]succinate = 5-amino-1-(5-phospho-beta-D-ribosyl)imidazole-4-carboxamide + fumarate</text>
        <dbReference type="Rhea" id="RHEA:23920"/>
        <dbReference type="ChEBI" id="CHEBI:29806"/>
        <dbReference type="ChEBI" id="CHEBI:58443"/>
        <dbReference type="ChEBI" id="CHEBI:58475"/>
        <dbReference type="EC" id="4.3.2.2"/>
    </reaction>
    <physiologicalReaction direction="left-to-right" evidence="8">
        <dbReference type="Rhea" id="RHEA:23921"/>
    </physiologicalReaction>
</comment>
<evidence type="ECO:0000256" key="4">
    <source>
        <dbReference type="ARBA" id="ARBA00012339"/>
    </source>
</evidence>
<dbReference type="NCBIfam" id="NF006764">
    <property type="entry name" value="PRK09285.1"/>
    <property type="match status" value="1"/>
</dbReference>
<feature type="domain" description="Adenylosuccinate lyase PurB C-terminal" evidence="15">
    <location>
        <begin position="367"/>
        <end position="487"/>
    </location>
</feature>
<protein>
    <recommendedName>
        <fullName evidence="5 12">Adenylosuccinate lyase</fullName>
        <shortName evidence="13">ASL</shortName>
        <ecNumber evidence="4 12">4.3.2.2</ecNumber>
    </recommendedName>
    <alternativeName>
        <fullName evidence="10 13">Adenylosuccinase</fullName>
    </alternativeName>
</protein>
<evidence type="ECO:0000259" key="15">
    <source>
        <dbReference type="Pfam" id="PF08328"/>
    </source>
</evidence>
<keyword evidence="7 13" id="KW-0456">Lyase</keyword>
<dbReference type="InterPro" id="IPR020557">
    <property type="entry name" value="Fumarate_lyase_CS"/>
</dbReference>
<gene>
    <name evidence="16" type="ORF">SAMN04324258_4100</name>
</gene>
<feature type="domain" description="Fumarate lyase N-terminal" evidence="14">
    <location>
        <begin position="37"/>
        <end position="346"/>
    </location>
</feature>
<evidence type="ECO:0000256" key="11">
    <source>
        <dbReference type="ARBA" id="ARBA00049115"/>
    </source>
</evidence>
<evidence type="ECO:0000313" key="16">
    <source>
        <dbReference type="EMBL" id="SKC80828.1"/>
    </source>
</evidence>
<dbReference type="GO" id="GO:0044208">
    <property type="term" value="P:'de novo' AMP biosynthetic process"/>
    <property type="evidence" value="ECO:0007669"/>
    <property type="project" value="UniProtKB-UniPathway"/>
</dbReference>
<evidence type="ECO:0000256" key="7">
    <source>
        <dbReference type="ARBA" id="ARBA00023239"/>
    </source>
</evidence>
<dbReference type="Proteomes" id="UP000189777">
    <property type="component" value="Unassembled WGS sequence"/>
</dbReference>
<dbReference type="AlphaFoldDB" id="A0A1T5LZ49"/>
<evidence type="ECO:0000256" key="5">
    <source>
        <dbReference type="ARBA" id="ARBA00017058"/>
    </source>
</evidence>
<evidence type="ECO:0000256" key="1">
    <source>
        <dbReference type="ARBA" id="ARBA00004706"/>
    </source>
</evidence>
<reference evidence="16 17" key="1">
    <citation type="submission" date="2017-02" db="EMBL/GenBank/DDBJ databases">
        <authorList>
            <person name="Peterson S.W."/>
        </authorList>
    </citation>
    <scope>NUCLEOTIDE SEQUENCE [LARGE SCALE GENOMIC DNA]</scope>
    <source>
        <strain evidence="16 17">DSM 21481</strain>
    </source>
</reference>
<comment type="function">
    <text evidence="9">Catalyzes two reactions in de novo purine nucleotide biosynthesis. Catalyzes the breakdown of 5-aminoimidazole- (N-succinylocarboxamide) ribotide (SAICAR or 2-[5-amino-1-(5-phospho-beta-D-ribosyl)imidazole-4-carboxamido]succinate) to 5-aminoimidazole-4-carboxamide ribotide (AICAR or 5-amino-1-(5-phospho-beta-D-ribosyl)imidazole-4-carboxamide) and fumarate, and of adenylosuccinate (ADS or N(6)-(1,2-dicarboxyethyl)-AMP) to adenosine monophosphate (AMP) and fumarate.</text>
</comment>
<dbReference type="Gene3D" id="1.10.40.30">
    <property type="entry name" value="Fumarase/aspartase (C-terminal domain)"/>
    <property type="match status" value="1"/>
</dbReference>
<keyword evidence="17" id="KW-1185">Reference proteome</keyword>
<comment type="similarity">
    <text evidence="3 13">Belongs to the lyase 1 family. Adenylosuccinate lyase subfamily.</text>
</comment>
<dbReference type="PANTHER" id="PTHR43411:SF1">
    <property type="entry name" value="ADENYLOSUCCINATE LYASE"/>
    <property type="match status" value="1"/>
</dbReference>
<dbReference type="InterPro" id="IPR000362">
    <property type="entry name" value="Fumarate_lyase_fam"/>
</dbReference>
<name>A0A1T5LZ49_9MICO</name>
<dbReference type="Gene3D" id="1.20.200.10">
    <property type="entry name" value="Fumarase/aspartase (Central domain)"/>
    <property type="match status" value="1"/>
</dbReference>
<dbReference type="Pfam" id="PF00206">
    <property type="entry name" value="Lyase_1"/>
    <property type="match status" value="1"/>
</dbReference>
<evidence type="ECO:0000256" key="12">
    <source>
        <dbReference type="NCBIfam" id="TIGR00928"/>
    </source>
</evidence>
<evidence type="ECO:0000313" key="17">
    <source>
        <dbReference type="Proteomes" id="UP000189777"/>
    </source>
</evidence>
<dbReference type="UniPathway" id="UPA00074">
    <property type="reaction ID" value="UER00132"/>
</dbReference>
<comment type="catalytic activity">
    <reaction evidence="11">
        <text>N(6)-(1,2-dicarboxyethyl)-AMP = fumarate + AMP</text>
        <dbReference type="Rhea" id="RHEA:16853"/>
        <dbReference type="ChEBI" id="CHEBI:29806"/>
        <dbReference type="ChEBI" id="CHEBI:57567"/>
        <dbReference type="ChEBI" id="CHEBI:456215"/>
        <dbReference type="EC" id="4.3.2.2"/>
    </reaction>
    <physiologicalReaction direction="left-to-right" evidence="11">
        <dbReference type="Rhea" id="RHEA:16854"/>
    </physiologicalReaction>
</comment>
<dbReference type="Gene3D" id="1.10.275.10">
    <property type="entry name" value="Fumarase/aspartase (N-terminal domain)"/>
    <property type="match status" value="1"/>
</dbReference>
<dbReference type="InterPro" id="IPR004769">
    <property type="entry name" value="Pur_lyase"/>
</dbReference>
<accession>A0A1T5LZ49</accession>
<dbReference type="GO" id="GO:0070626">
    <property type="term" value="F:(S)-2-(5-amino-1-(5-phospho-D-ribosyl)imidazole-4-carboxamido) succinate lyase (fumarate-forming) activity"/>
    <property type="evidence" value="ECO:0007669"/>
    <property type="project" value="RHEA"/>
</dbReference>
<dbReference type="UniPathway" id="UPA00075">
    <property type="reaction ID" value="UER00336"/>
</dbReference>
<evidence type="ECO:0000256" key="6">
    <source>
        <dbReference type="ARBA" id="ARBA00022755"/>
    </source>
</evidence>
<comment type="pathway">
    <text evidence="1 13">Purine metabolism; IMP biosynthesis via de novo pathway; 5-amino-1-(5-phospho-D-ribosyl)imidazole-4-carboxamide from 5-amino-1-(5-phospho-D-ribosyl)imidazole-4-carboxylate: step 2/2.</text>
</comment>
<dbReference type="EMBL" id="FUZQ01000008">
    <property type="protein sequence ID" value="SKC80828.1"/>
    <property type="molecule type" value="Genomic_DNA"/>
</dbReference>
<dbReference type="Pfam" id="PF08328">
    <property type="entry name" value="ASL_C"/>
    <property type="match status" value="1"/>
</dbReference>
<evidence type="ECO:0000256" key="10">
    <source>
        <dbReference type="ARBA" id="ARBA00030717"/>
    </source>
</evidence>
<proteinExistence type="inferred from homology"/>
<dbReference type="PROSITE" id="PS00163">
    <property type="entry name" value="FUMARATE_LYASES"/>
    <property type="match status" value="1"/>
</dbReference>
<dbReference type="GO" id="GO:0004018">
    <property type="term" value="F:N6-(1,2-dicarboxyethyl)AMP AMP-lyase (fumarate-forming) activity"/>
    <property type="evidence" value="ECO:0007669"/>
    <property type="project" value="UniProtKB-UniRule"/>
</dbReference>
<dbReference type="EC" id="4.3.2.2" evidence="4 12"/>
<dbReference type="InterPro" id="IPR022761">
    <property type="entry name" value="Fumarate_lyase_N"/>
</dbReference>
<evidence type="ECO:0000256" key="2">
    <source>
        <dbReference type="ARBA" id="ARBA00004734"/>
    </source>
</evidence>
<evidence type="ECO:0000259" key="14">
    <source>
        <dbReference type="Pfam" id="PF00206"/>
    </source>
</evidence>
<evidence type="ECO:0000256" key="13">
    <source>
        <dbReference type="RuleBase" id="RU361172"/>
    </source>
</evidence>
<evidence type="ECO:0000256" key="8">
    <source>
        <dbReference type="ARBA" id="ARBA00024477"/>
    </source>
</evidence>
<dbReference type="InterPro" id="IPR024083">
    <property type="entry name" value="Fumarase/histidase_N"/>
</dbReference>